<dbReference type="STRING" id="1437607.BISA_2216"/>
<organism evidence="2 3">
    <name type="scientific">Bifidobacterium saguini DSM 23967</name>
    <dbReference type="NCBI Taxonomy" id="1437607"/>
    <lineage>
        <taxon>Bacteria</taxon>
        <taxon>Bacillati</taxon>
        <taxon>Actinomycetota</taxon>
        <taxon>Actinomycetes</taxon>
        <taxon>Bifidobacteriales</taxon>
        <taxon>Bifidobacteriaceae</taxon>
        <taxon>Bifidobacterium</taxon>
    </lineage>
</organism>
<evidence type="ECO:0000256" key="1">
    <source>
        <dbReference type="SAM" id="MobiDB-lite"/>
    </source>
</evidence>
<dbReference type="EMBL" id="JGZN01000020">
    <property type="protein sequence ID" value="KFI90844.1"/>
    <property type="molecule type" value="Genomic_DNA"/>
</dbReference>
<dbReference type="OrthoDB" id="3199446at2"/>
<evidence type="ECO:0000313" key="3">
    <source>
        <dbReference type="Proteomes" id="UP000029066"/>
    </source>
</evidence>
<name>A0A087D5P4_9BIFI</name>
<dbReference type="AlphaFoldDB" id="A0A087D5P4"/>
<protein>
    <submittedName>
        <fullName evidence="2">Uncharacterized protein</fullName>
    </submittedName>
</protein>
<feature type="region of interest" description="Disordered" evidence="1">
    <location>
        <begin position="206"/>
        <end position="247"/>
    </location>
</feature>
<evidence type="ECO:0000313" key="2">
    <source>
        <dbReference type="EMBL" id="KFI90844.1"/>
    </source>
</evidence>
<reference evidence="2 3" key="1">
    <citation type="submission" date="2014-03" db="EMBL/GenBank/DDBJ databases">
        <title>Genomics of Bifidobacteria.</title>
        <authorList>
            <person name="Ventura M."/>
            <person name="Milani C."/>
            <person name="Lugli G.A."/>
        </authorList>
    </citation>
    <scope>NUCLEOTIDE SEQUENCE [LARGE SCALE GENOMIC DNA]</scope>
    <source>
        <strain evidence="2 3">DSM 23967</strain>
    </source>
</reference>
<proteinExistence type="predicted"/>
<sequence length="247" mass="28047">MIDSEDYTPEERRVMEMAQDLIDLYELDSGNGECYIQHDAKPDGDEQSNLYMTLEAPYHGTITVTVPAHSDESGLRAAIGEAFLDFDADEEFNKFWSPEFGRFNNLSPSVFLAMLEADQQYFEDLYVPMTRPRKEPPQRYGEGNGIIVEIRWTESDLRQWLEEHDWPVTEQNMGTMRDMISPRTLKDLSIEKGWEIIDSLVNEGQLSRDGHEAGPEASMQTYPAPAGLDPSDPLFGTDPASRSLPCL</sequence>
<accession>A0A087D5P4</accession>
<gene>
    <name evidence="2" type="ORF">BISA_2216</name>
</gene>
<comment type="caution">
    <text evidence="2">The sequence shown here is derived from an EMBL/GenBank/DDBJ whole genome shotgun (WGS) entry which is preliminary data.</text>
</comment>
<dbReference type="Proteomes" id="UP000029066">
    <property type="component" value="Unassembled WGS sequence"/>
</dbReference>
<dbReference type="RefSeq" id="WP_033892098.1">
    <property type="nucleotide sequence ID" value="NZ_JDUT01000018.1"/>
</dbReference>